<dbReference type="Proteomes" id="UP000324629">
    <property type="component" value="Unassembled WGS sequence"/>
</dbReference>
<protein>
    <submittedName>
        <fullName evidence="1">Uncharacterized protein</fullName>
    </submittedName>
</protein>
<name>A0A5J4NRK3_9TREM</name>
<organism evidence="1 2">
    <name type="scientific">Paragonimus westermani</name>
    <dbReference type="NCBI Taxonomy" id="34504"/>
    <lineage>
        <taxon>Eukaryota</taxon>
        <taxon>Metazoa</taxon>
        <taxon>Spiralia</taxon>
        <taxon>Lophotrochozoa</taxon>
        <taxon>Platyhelminthes</taxon>
        <taxon>Trematoda</taxon>
        <taxon>Digenea</taxon>
        <taxon>Plagiorchiida</taxon>
        <taxon>Troglotremata</taxon>
        <taxon>Troglotrematidae</taxon>
        <taxon>Paragonimus</taxon>
    </lineage>
</organism>
<reference evidence="1 2" key="1">
    <citation type="journal article" date="2019" name="Gigascience">
        <title>Whole-genome sequence of the oriental lung fluke Paragonimus westermani.</title>
        <authorList>
            <person name="Oey H."/>
            <person name="Zakrzewski M."/>
            <person name="Narain K."/>
            <person name="Devi K.R."/>
            <person name="Agatsuma T."/>
            <person name="Nawaratna S."/>
            <person name="Gobert G.N."/>
            <person name="Jones M.K."/>
            <person name="Ragan M.A."/>
            <person name="McManus D.P."/>
            <person name="Krause L."/>
        </authorList>
    </citation>
    <scope>NUCLEOTIDE SEQUENCE [LARGE SCALE GENOMIC DNA]</scope>
    <source>
        <strain evidence="1 2">IND2009</strain>
    </source>
</reference>
<keyword evidence="2" id="KW-1185">Reference proteome</keyword>
<evidence type="ECO:0000313" key="1">
    <source>
        <dbReference type="EMBL" id="KAA3678069.1"/>
    </source>
</evidence>
<sequence length="203" mass="22771">LITHIRSNAELSISESVDSNFDQAVPRTVEPGHSEKSFLQADFTDPQKNILHQRGVKAGRDTSSQYLHNNDFDGTRMAYLREKLRECLSSCSLGDNAFSSNTVIPRKNSEGNLKRTSSNMQTVTRAASAATSRIRPVCGVVKSNDRPLVRFVGNHNFREPYTIRNKRTSHAPPDSLLDCVLEAFPKLELDSHDRRLFSRKAGK</sequence>
<accession>A0A5J4NRK3</accession>
<gene>
    <name evidence="1" type="ORF">DEA37_0013492</name>
</gene>
<feature type="non-terminal residue" evidence="1">
    <location>
        <position position="203"/>
    </location>
</feature>
<proteinExistence type="predicted"/>
<feature type="non-terminal residue" evidence="1">
    <location>
        <position position="1"/>
    </location>
</feature>
<comment type="caution">
    <text evidence="1">The sequence shown here is derived from an EMBL/GenBank/DDBJ whole genome shotgun (WGS) entry which is preliminary data.</text>
</comment>
<evidence type="ECO:0000313" key="2">
    <source>
        <dbReference type="Proteomes" id="UP000324629"/>
    </source>
</evidence>
<dbReference type="AlphaFoldDB" id="A0A5J4NRK3"/>
<dbReference type="EMBL" id="QNGE01001235">
    <property type="protein sequence ID" value="KAA3678069.1"/>
    <property type="molecule type" value="Genomic_DNA"/>
</dbReference>